<dbReference type="Proteomes" id="UP000318478">
    <property type="component" value="Unassembled WGS sequence"/>
</dbReference>
<gene>
    <name evidence="3" type="ORF">Pla123a_01960</name>
</gene>
<keyword evidence="4" id="KW-1185">Reference proteome</keyword>
<organism evidence="3 4">
    <name type="scientific">Posidoniimonas polymericola</name>
    <dbReference type="NCBI Taxonomy" id="2528002"/>
    <lineage>
        <taxon>Bacteria</taxon>
        <taxon>Pseudomonadati</taxon>
        <taxon>Planctomycetota</taxon>
        <taxon>Planctomycetia</taxon>
        <taxon>Pirellulales</taxon>
        <taxon>Lacipirellulaceae</taxon>
        <taxon>Posidoniimonas</taxon>
    </lineage>
</organism>
<evidence type="ECO:0000256" key="1">
    <source>
        <dbReference type="SAM" id="MobiDB-lite"/>
    </source>
</evidence>
<name>A0A5C5ZD95_9BACT</name>
<keyword evidence="2" id="KW-0732">Signal</keyword>
<comment type="caution">
    <text evidence="3">The sequence shown here is derived from an EMBL/GenBank/DDBJ whole genome shotgun (WGS) entry which is preliminary data.</text>
</comment>
<reference evidence="3 4" key="1">
    <citation type="submission" date="2019-02" db="EMBL/GenBank/DDBJ databases">
        <title>Deep-cultivation of Planctomycetes and their phenomic and genomic characterization uncovers novel biology.</title>
        <authorList>
            <person name="Wiegand S."/>
            <person name="Jogler M."/>
            <person name="Boedeker C."/>
            <person name="Pinto D."/>
            <person name="Vollmers J."/>
            <person name="Rivas-Marin E."/>
            <person name="Kohn T."/>
            <person name="Peeters S.H."/>
            <person name="Heuer A."/>
            <person name="Rast P."/>
            <person name="Oberbeckmann S."/>
            <person name="Bunk B."/>
            <person name="Jeske O."/>
            <person name="Meyerdierks A."/>
            <person name="Storesund J.E."/>
            <person name="Kallscheuer N."/>
            <person name="Luecker S."/>
            <person name="Lage O.M."/>
            <person name="Pohl T."/>
            <person name="Merkel B.J."/>
            <person name="Hornburger P."/>
            <person name="Mueller R.-W."/>
            <person name="Bruemmer F."/>
            <person name="Labrenz M."/>
            <person name="Spormann A.M."/>
            <person name="Op Den Camp H."/>
            <person name="Overmann J."/>
            <person name="Amann R."/>
            <person name="Jetten M.S.M."/>
            <person name="Mascher T."/>
            <person name="Medema M.H."/>
            <person name="Devos D.P."/>
            <person name="Kaster A.-K."/>
            <person name="Ovreas L."/>
            <person name="Rohde M."/>
            <person name="Galperin M.Y."/>
            <person name="Jogler C."/>
        </authorList>
    </citation>
    <scope>NUCLEOTIDE SEQUENCE [LARGE SCALE GENOMIC DNA]</scope>
    <source>
        <strain evidence="3 4">Pla123a</strain>
    </source>
</reference>
<feature type="signal peptide" evidence="2">
    <location>
        <begin position="1"/>
        <end position="24"/>
    </location>
</feature>
<evidence type="ECO:0000313" key="3">
    <source>
        <dbReference type="EMBL" id="TWT85389.1"/>
    </source>
</evidence>
<feature type="chain" id="PRO_5023007181" description="IgA FC receptor" evidence="2">
    <location>
        <begin position="25"/>
        <end position="119"/>
    </location>
</feature>
<protein>
    <recommendedName>
        <fullName evidence="5">IgA FC receptor</fullName>
    </recommendedName>
</protein>
<dbReference type="EMBL" id="SJPO01000001">
    <property type="protein sequence ID" value="TWT85389.1"/>
    <property type="molecule type" value="Genomic_DNA"/>
</dbReference>
<evidence type="ECO:0000313" key="4">
    <source>
        <dbReference type="Proteomes" id="UP000318478"/>
    </source>
</evidence>
<accession>A0A5C5ZD95</accession>
<evidence type="ECO:0000256" key="2">
    <source>
        <dbReference type="SAM" id="SignalP"/>
    </source>
</evidence>
<evidence type="ECO:0008006" key="5">
    <source>
        <dbReference type="Google" id="ProtNLM"/>
    </source>
</evidence>
<feature type="compositionally biased region" description="Low complexity" evidence="1">
    <location>
        <begin position="66"/>
        <end position="85"/>
    </location>
</feature>
<proteinExistence type="predicted"/>
<feature type="compositionally biased region" description="Pro residues" evidence="1">
    <location>
        <begin position="88"/>
        <end position="119"/>
    </location>
</feature>
<sequence length="119" mass="12565" precursor="true">MMRILKTALVGVCAVAMIAAAAKAQERTTGRSQFFNPFSVSPVRRSTWTDVFMPSATAANSVPLRTPATANGNGPPTTPPGNATGRPITPPPFRSPYQPPPRPPFFPPGPPFNPPGPPF</sequence>
<feature type="region of interest" description="Disordered" evidence="1">
    <location>
        <begin position="58"/>
        <end position="119"/>
    </location>
</feature>
<dbReference type="AlphaFoldDB" id="A0A5C5ZD95"/>